<dbReference type="EMBL" id="AQPN01000107">
    <property type="protein sequence ID" value="EOR93666.1"/>
    <property type="molecule type" value="Genomic_DNA"/>
</dbReference>
<name>R9GPP0_9SPHI</name>
<dbReference type="Pfam" id="PF10990">
    <property type="entry name" value="DUF2809"/>
    <property type="match status" value="1"/>
</dbReference>
<feature type="transmembrane region" description="Helical" evidence="1">
    <location>
        <begin position="9"/>
        <end position="28"/>
    </location>
</feature>
<keyword evidence="1" id="KW-0472">Membrane</keyword>
<sequence length="103" mass="12053">MHMLNFNKYYFIASVFLLIIEILIAIFAHDQIIRPYVGDLLVVILLYCFIKSFLNLPVTGTLIFVLLFSYLLETLQYFNLVQHLGLGNSRMNSKRYQTESKNV</sequence>
<dbReference type="InterPro" id="IPR021257">
    <property type="entry name" value="DUF2809"/>
</dbReference>
<dbReference type="AlphaFoldDB" id="R9GPP0"/>
<comment type="caution">
    <text evidence="2">The sequence shown here is derived from an EMBL/GenBank/DDBJ whole genome shotgun (WGS) entry which is preliminary data.</text>
</comment>
<evidence type="ECO:0000313" key="3">
    <source>
        <dbReference type="Proteomes" id="UP000014174"/>
    </source>
</evidence>
<keyword evidence="1" id="KW-1133">Transmembrane helix</keyword>
<evidence type="ECO:0000256" key="1">
    <source>
        <dbReference type="SAM" id="Phobius"/>
    </source>
</evidence>
<accession>R9GPP0</accession>
<dbReference type="Proteomes" id="UP000014174">
    <property type="component" value="Unassembled WGS sequence"/>
</dbReference>
<organism evidence="2 3">
    <name type="scientific">Arcticibacter svalbardensis MN12-7</name>
    <dbReference type="NCBI Taxonomy" id="1150600"/>
    <lineage>
        <taxon>Bacteria</taxon>
        <taxon>Pseudomonadati</taxon>
        <taxon>Bacteroidota</taxon>
        <taxon>Sphingobacteriia</taxon>
        <taxon>Sphingobacteriales</taxon>
        <taxon>Sphingobacteriaceae</taxon>
        <taxon>Arcticibacter</taxon>
    </lineage>
</organism>
<dbReference type="eggNOG" id="ENOG503314C">
    <property type="taxonomic scope" value="Bacteria"/>
</dbReference>
<reference evidence="2 3" key="1">
    <citation type="journal article" date="2013" name="Genome Announc.">
        <title>Draft Genome Sequence of Arcticibacter svalbardensis Strain MN12-7T, a Member of the Family Sphingobacteriaceae Isolated from an Arctic Soil Sample.</title>
        <authorList>
            <person name="Shivaji S."/>
            <person name="Ara S."/>
            <person name="Prasad S."/>
            <person name="Manasa B.P."/>
            <person name="Begum Z."/>
            <person name="Singh A."/>
            <person name="Kumar Pinnaka A."/>
        </authorList>
    </citation>
    <scope>NUCLEOTIDE SEQUENCE [LARGE SCALE GENOMIC DNA]</scope>
    <source>
        <strain evidence="2 3">MN12-7</strain>
    </source>
</reference>
<keyword evidence="1" id="KW-0812">Transmembrane</keyword>
<gene>
    <name evidence="2" type="ORF">ADIARSV_3175</name>
</gene>
<feature type="transmembrane region" description="Helical" evidence="1">
    <location>
        <begin position="40"/>
        <end position="72"/>
    </location>
</feature>
<dbReference type="STRING" id="1150600.ADIARSV_3175"/>
<evidence type="ECO:0000313" key="2">
    <source>
        <dbReference type="EMBL" id="EOR93666.1"/>
    </source>
</evidence>
<keyword evidence="3" id="KW-1185">Reference proteome</keyword>
<proteinExistence type="predicted"/>
<protein>
    <submittedName>
        <fullName evidence="2">Putative membrane protein</fullName>
    </submittedName>
</protein>